<evidence type="ECO:0000256" key="6">
    <source>
        <dbReference type="ARBA" id="ARBA00022759"/>
    </source>
</evidence>
<feature type="domain" description="ERCC4" evidence="16">
    <location>
        <begin position="343"/>
        <end position="447"/>
    </location>
</feature>
<dbReference type="Gene3D" id="1.10.150.110">
    <property type="entry name" value="DNA polymerase beta, N-terminal domain-like"/>
    <property type="match status" value="1"/>
</dbReference>
<dbReference type="AlphaFoldDB" id="A0AAD5XH02"/>
<dbReference type="CDD" id="cd20074">
    <property type="entry name" value="XPF_nuclease_Mus81"/>
    <property type="match status" value="1"/>
</dbReference>
<evidence type="ECO:0000256" key="1">
    <source>
        <dbReference type="ARBA" id="ARBA00001946"/>
    </source>
</evidence>
<organism evidence="17 18">
    <name type="scientific">Physocladia obscura</name>
    <dbReference type="NCBI Taxonomy" id="109957"/>
    <lineage>
        <taxon>Eukaryota</taxon>
        <taxon>Fungi</taxon>
        <taxon>Fungi incertae sedis</taxon>
        <taxon>Chytridiomycota</taxon>
        <taxon>Chytridiomycota incertae sedis</taxon>
        <taxon>Chytridiomycetes</taxon>
        <taxon>Chytridiales</taxon>
        <taxon>Chytriomycetaceae</taxon>
        <taxon>Physocladia</taxon>
    </lineage>
</organism>
<evidence type="ECO:0000256" key="5">
    <source>
        <dbReference type="ARBA" id="ARBA00022723"/>
    </source>
</evidence>
<keyword evidence="8 14" id="KW-0378">Hydrolase</keyword>
<dbReference type="InterPro" id="IPR027421">
    <property type="entry name" value="DNA_pol_lamdba_lyase_dom_sf"/>
</dbReference>
<keyword evidence="11 14" id="KW-0234">DNA repair</keyword>
<feature type="region of interest" description="Disordered" evidence="15">
    <location>
        <begin position="99"/>
        <end position="128"/>
    </location>
</feature>
<dbReference type="GO" id="GO:0008821">
    <property type="term" value="F:crossover junction DNA endonuclease activity"/>
    <property type="evidence" value="ECO:0007669"/>
    <property type="project" value="UniProtKB-UniRule"/>
</dbReference>
<dbReference type="InterPro" id="IPR011335">
    <property type="entry name" value="Restrct_endonuc-II-like"/>
</dbReference>
<reference evidence="17" key="1">
    <citation type="submission" date="2020-05" db="EMBL/GenBank/DDBJ databases">
        <title>Phylogenomic resolution of chytrid fungi.</title>
        <authorList>
            <person name="Stajich J.E."/>
            <person name="Amses K."/>
            <person name="Simmons R."/>
            <person name="Seto K."/>
            <person name="Myers J."/>
            <person name="Bonds A."/>
            <person name="Quandt C.A."/>
            <person name="Barry K."/>
            <person name="Liu P."/>
            <person name="Grigoriev I."/>
            <person name="Longcore J.E."/>
            <person name="James T.Y."/>
        </authorList>
    </citation>
    <scope>NUCLEOTIDE SEQUENCE</scope>
    <source>
        <strain evidence="17">JEL0513</strain>
    </source>
</reference>
<dbReference type="InterPro" id="IPR042530">
    <property type="entry name" value="EME1/EME2_C"/>
</dbReference>
<dbReference type="GO" id="GO:0003677">
    <property type="term" value="F:DNA binding"/>
    <property type="evidence" value="ECO:0007669"/>
    <property type="project" value="UniProtKB-UniRule"/>
</dbReference>
<keyword evidence="7 14" id="KW-0227">DNA damage</keyword>
<protein>
    <recommendedName>
        <fullName evidence="14">Crossover junction endonuclease MUS81</fullName>
        <ecNumber evidence="14">3.1.22.-</ecNumber>
    </recommendedName>
</protein>
<dbReference type="InterPro" id="IPR047416">
    <property type="entry name" value="XPF_nuclease_Mus81"/>
</dbReference>
<comment type="function">
    <text evidence="14">Interacts with EME1 to form a DNA structure-specific endonuclease with substrate preference for branched DNA structures with a 5'-end at the branch nick. Typical substrates include 3'-flap structures, D-loops, replication forks and nicked Holliday junctions. May be required in mitosis for the processing of stalled or collapsed replication fork intermediates. May be required in meiosis for the repair of meiosis-specific double strand breaks subsequent to single-end invasion (SEI).</text>
</comment>
<dbReference type="GO" id="GO:0048257">
    <property type="term" value="F:3'-flap endonuclease activity"/>
    <property type="evidence" value="ECO:0007669"/>
    <property type="project" value="TreeGrafter"/>
</dbReference>
<dbReference type="Gene3D" id="3.40.50.10130">
    <property type="match status" value="1"/>
</dbReference>
<comment type="caution">
    <text evidence="17">The sequence shown here is derived from an EMBL/GenBank/DDBJ whole genome shotgun (WGS) entry which is preliminary data.</text>
</comment>
<evidence type="ECO:0000313" key="17">
    <source>
        <dbReference type="EMBL" id="KAJ3119299.1"/>
    </source>
</evidence>
<evidence type="ECO:0000256" key="9">
    <source>
        <dbReference type="ARBA" id="ARBA00022842"/>
    </source>
</evidence>
<evidence type="ECO:0000256" key="8">
    <source>
        <dbReference type="ARBA" id="ARBA00022801"/>
    </source>
</evidence>
<keyword evidence="9 14" id="KW-0460">Magnesium</keyword>
<dbReference type="InterPro" id="IPR006166">
    <property type="entry name" value="ERCC4_domain"/>
</dbReference>
<dbReference type="SUPFAM" id="SSF52980">
    <property type="entry name" value="Restriction endonuclease-like"/>
    <property type="match status" value="1"/>
</dbReference>
<dbReference type="EC" id="3.1.22.-" evidence="14"/>
<dbReference type="EMBL" id="JADGJH010001074">
    <property type="protein sequence ID" value="KAJ3119299.1"/>
    <property type="molecule type" value="Genomic_DNA"/>
</dbReference>
<dbReference type="Pfam" id="PF02732">
    <property type="entry name" value="ERCC4"/>
    <property type="match status" value="1"/>
</dbReference>
<proteinExistence type="inferred from homology"/>
<dbReference type="InterPro" id="IPR033309">
    <property type="entry name" value="Mus81"/>
</dbReference>
<evidence type="ECO:0000313" key="18">
    <source>
        <dbReference type="Proteomes" id="UP001211907"/>
    </source>
</evidence>
<evidence type="ECO:0000256" key="14">
    <source>
        <dbReference type="RuleBase" id="RU369042"/>
    </source>
</evidence>
<evidence type="ECO:0000256" key="12">
    <source>
        <dbReference type="ARBA" id="ARBA00023242"/>
    </source>
</evidence>
<evidence type="ECO:0000256" key="7">
    <source>
        <dbReference type="ARBA" id="ARBA00022763"/>
    </source>
</evidence>
<dbReference type="PANTHER" id="PTHR13451">
    <property type="entry name" value="CLASS II CROSSOVER JUNCTION ENDONUCLEASE MUS81"/>
    <property type="match status" value="1"/>
</dbReference>
<evidence type="ECO:0000259" key="16">
    <source>
        <dbReference type="SMART" id="SM00891"/>
    </source>
</evidence>
<keyword evidence="6 14" id="KW-0255">Endonuclease</keyword>
<dbReference type="InterPro" id="IPR036388">
    <property type="entry name" value="WH-like_DNA-bd_sf"/>
</dbReference>
<dbReference type="GO" id="GO:0000712">
    <property type="term" value="P:resolution of meiotic recombination intermediates"/>
    <property type="evidence" value="ECO:0007669"/>
    <property type="project" value="TreeGrafter"/>
</dbReference>
<keyword evidence="10 14" id="KW-0233">DNA recombination</keyword>
<dbReference type="InterPro" id="IPR010996">
    <property type="entry name" value="HHH_MUS81"/>
</dbReference>
<keyword evidence="13" id="KW-0469">Meiosis</keyword>
<evidence type="ECO:0000256" key="4">
    <source>
        <dbReference type="ARBA" id="ARBA00022722"/>
    </source>
</evidence>
<dbReference type="CDD" id="cd21036">
    <property type="entry name" value="WH_MUS81"/>
    <property type="match status" value="1"/>
</dbReference>
<evidence type="ECO:0000256" key="3">
    <source>
        <dbReference type="ARBA" id="ARBA00010015"/>
    </source>
</evidence>
<dbReference type="GO" id="GO:0005634">
    <property type="term" value="C:nucleus"/>
    <property type="evidence" value="ECO:0007669"/>
    <property type="project" value="UniProtKB-SubCell"/>
</dbReference>
<dbReference type="SMART" id="SM00891">
    <property type="entry name" value="ERCC4"/>
    <property type="match status" value="1"/>
</dbReference>
<evidence type="ECO:0000256" key="10">
    <source>
        <dbReference type="ARBA" id="ARBA00023172"/>
    </source>
</evidence>
<comment type="cofactor">
    <cofactor evidence="1 14">
        <name>Mg(2+)</name>
        <dbReference type="ChEBI" id="CHEBI:18420"/>
    </cofactor>
</comment>
<dbReference type="Pfam" id="PF21136">
    <property type="entry name" value="WHD_MUS81"/>
    <property type="match status" value="1"/>
</dbReference>
<keyword evidence="5 14" id="KW-0479">Metal-binding</keyword>
<dbReference type="GO" id="GO:0046872">
    <property type="term" value="F:metal ion binding"/>
    <property type="evidence" value="ECO:0007669"/>
    <property type="project" value="UniProtKB-UniRule"/>
</dbReference>
<keyword evidence="4 14" id="KW-0540">Nuclease</keyword>
<evidence type="ECO:0000256" key="15">
    <source>
        <dbReference type="SAM" id="MobiDB-lite"/>
    </source>
</evidence>
<dbReference type="GO" id="GO:0048476">
    <property type="term" value="C:Holliday junction resolvase complex"/>
    <property type="evidence" value="ECO:0007669"/>
    <property type="project" value="UniProtKB-UniRule"/>
</dbReference>
<dbReference type="SUPFAM" id="SSF47802">
    <property type="entry name" value="DNA polymerase beta, N-terminal domain-like"/>
    <property type="match status" value="1"/>
</dbReference>
<accession>A0AAD5XH02</accession>
<sequence>MADLKQLFLGWLYGMYEDERKIALARSSHSRTGTVYKRAHEELSKYPLAIYAPREMLVVRGIGPGIVKMLEARLEEHNRTNHKSDITTNAIEVVDITIPTQPAKPPKQRKTAKQQSQQIEQDLPENLPCSSSKKRKVEYVPKYRSGAWAILLTLQELGVYLTKAEIIKRSLPHADTPLDAPATNGSFYNGWSSMATLLEKELVTKYSHPPRFTLTEEGAALVTRMIASSTQSQAKSWKESSEDESSEDESFVMFMPDRCNLNIPSHSLNSQISTKPNCTTTVESIATILKSSSSVSSNNIIQLNSNSSSFCESESVAPASPSPAMNTAISKDAILLAGSFEVVLLLDNREVKNGYNRNFFKDGLSEKGIRFESRSLEIGDITWIARPKGYDAKTHGEEKEILLEYIIERKTMDDLVASIKDGRFKEQKFRLSDCGISNVIYLIEEVNLEAAEIFGMEGNFYQGKTIAFNRERALENRQPFSKPPKNSLTYMIYSISFPEYTRRNSKTKNFSLGDVWIRQLMTIPGISAEKACFFVKTFNTSASLFNALLSCENDSEREKTIQKAGGEGRKQISLILAKKLLAVFWKSETSATLFTTKE</sequence>
<comment type="similarity">
    <text evidence="3 14">Belongs to the XPF family.</text>
</comment>
<dbReference type="Pfam" id="PF14716">
    <property type="entry name" value="HHH_8"/>
    <property type="match status" value="1"/>
</dbReference>
<comment type="subcellular location">
    <subcellularLocation>
        <location evidence="2 14">Nucleus</location>
    </subcellularLocation>
</comment>
<dbReference type="Gene3D" id="1.10.10.10">
    <property type="entry name" value="Winged helix-like DNA-binding domain superfamily/Winged helix DNA-binding domain"/>
    <property type="match status" value="1"/>
</dbReference>
<keyword evidence="18" id="KW-1185">Reference proteome</keyword>
<dbReference type="GO" id="GO:0000727">
    <property type="term" value="P:double-strand break repair via break-induced replication"/>
    <property type="evidence" value="ECO:0007669"/>
    <property type="project" value="UniProtKB-UniRule"/>
</dbReference>
<dbReference type="GO" id="GO:0006308">
    <property type="term" value="P:DNA catabolic process"/>
    <property type="evidence" value="ECO:0007669"/>
    <property type="project" value="UniProtKB-UniRule"/>
</dbReference>
<dbReference type="Gene3D" id="1.10.150.670">
    <property type="entry name" value="Crossover junction endonuclease EME1, DNA-binding domain"/>
    <property type="match status" value="1"/>
</dbReference>
<dbReference type="GO" id="GO:0031573">
    <property type="term" value="P:mitotic intra-S DNA damage checkpoint signaling"/>
    <property type="evidence" value="ECO:0007669"/>
    <property type="project" value="TreeGrafter"/>
</dbReference>
<evidence type="ECO:0000256" key="2">
    <source>
        <dbReference type="ARBA" id="ARBA00004123"/>
    </source>
</evidence>
<keyword evidence="12 14" id="KW-0539">Nucleus</keyword>
<comment type="subunit">
    <text evidence="14">Interacts with EME1.</text>
</comment>
<name>A0AAD5XH02_9FUNG</name>
<evidence type="ECO:0000256" key="13">
    <source>
        <dbReference type="ARBA" id="ARBA00023254"/>
    </source>
</evidence>
<dbReference type="PANTHER" id="PTHR13451:SF0">
    <property type="entry name" value="CROSSOVER JUNCTION ENDONUCLEASE MUS81"/>
    <property type="match status" value="1"/>
</dbReference>
<evidence type="ECO:0000256" key="11">
    <source>
        <dbReference type="ARBA" id="ARBA00023204"/>
    </source>
</evidence>
<dbReference type="Proteomes" id="UP001211907">
    <property type="component" value="Unassembled WGS sequence"/>
</dbReference>
<dbReference type="InterPro" id="IPR047417">
    <property type="entry name" value="WHD_MUS81"/>
</dbReference>
<gene>
    <name evidence="17" type="primary">MUS81</name>
    <name evidence="17" type="ORF">HK100_000381</name>
</gene>